<evidence type="ECO:0000256" key="4">
    <source>
        <dbReference type="ARBA" id="ARBA00023136"/>
    </source>
</evidence>
<reference evidence="7 8" key="1">
    <citation type="submission" date="2024-05" db="EMBL/GenBank/DDBJ databases">
        <title>Roseateles sp. DJS-2-20 16S ribosomal RNA gene Genome sequencing and assembly.</title>
        <authorList>
            <person name="Woo H."/>
        </authorList>
    </citation>
    <scope>NUCLEOTIDE SEQUENCE [LARGE SCALE GENOMIC DNA]</scope>
    <source>
        <strain evidence="7 8">DJS-2-20</strain>
    </source>
</reference>
<dbReference type="Proteomes" id="UP001495147">
    <property type="component" value="Unassembled WGS sequence"/>
</dbReference>
<dbReference type="Pfam" id="PF03544">
    <property type="entry name" value="TonB_C"/>
    <property type="match status" value="1"/>
</dbReference>
<keyword evidence="4" id="KW-0472">Membrane</keyword>
<keyword evidence="5" id="KW-0732">Signal</keyword>
<feature type="chain" id="PRO_5047064523" evidence="5">
    <location>
        <begin position="20"/>
        <end position="219"/>
    </location>
</feature>
<evidence type="ECO:0000256" key="2">
    <source>
        <dbReference type="ARBA" id="ARBA00022692"/>
    </source>
</evidence>
<name>A0ABV0G757_9BURK</name>
<comment type="caution">
    <text evidence="7">The sequence shown here is derived from an EMBL/GenBank/DDBJ whole genome shotgun (WGS) entry which is preliminary data.</text>
</comment>
<evidence type="ECO:0000256" key="5">
    <source>
        <dbReference type="SAM" id="SignalP"/>
    </source>
</evidence>
<dbReference type="RefSeq" id="WP_347706387.1">
    <property type="nucleotide sequence ID" value="NZ_JBDPZD010000008.1"/>
</dbReference>
<proteinExistence type="predicted"/>
<accession>A0ABV0G757</accession>
<sequence length="219" mass="23421">MKLPLLILLLVTLPSLAFAQPEVAASAASAASGAAASGITTVKLMSFTPGERGYSPELAAQSIQGKVVLHLKLKADGGVETATVHTSSRAEVLDQLALQLVQGLRYKTSAATPLTEVLAPIEYRRDSLTTLGDKTCAEFLLDARYYAQTFPDQTPRSMPVINLTAGMLFLGSKGDLSQRMRWLKQVEAAAREIRPACEREPEAGYLKTFTALTATAAKP</sequence>
<keyword evidence="8" id="KW-1185">Reference proteome</keyword>
<feature type="signal peptide" evidence="5">
    <location>
        <begin position="1"/>
        <end position="19"/>
    </location>
</feature>
<evidence type="ECO:0000259" key="6">
    <source>
        <dbReference type="PROSITE" id="PS52015"/>
    </source>
</evidence>
<evidence type="ECO:0000256" key="3">
    <source>
        <dbReference type="ARBA" id="ARBA00022989"/>
    </source>
</evidence>
<dbReference type="SUPFAM" id="SSF74653">
    <property type="entry name" value="TolA/TonB C-terminal domain"/>
    <property type="match status" value="1"/>
</dbReference>
<dbReference type="PROSITE" id="PS52015">
    <property type="entry name" value="TONB_CTD"/>
    <property type="match status" value="1"/>
</dbReference>
<protein>
    <submittedName>
        <fullName evidence="7">TonB family protein</fullName>
    </submittedName>
</protein>
<feature type="domain" description="TonB C-terminal" evidence="6">
    <location>
        <begin position="39"/>
        <end position="132"/>
    </location>
</feature>
<dbReference type="InterPro" id="IPR006260">
    <property type="entry name" value="TonB/TolA_C"/>
</dbReference>
<evidence type="ECO:0000313" key="7">
    <source>
        <dbReference type="EMBL" id="MEO3693571.1"/>
    </source>
</evidence>
<keyword evidence="3" id="KW-1133">Transmembrane helix</keyword>
<dbReference type="NCBIfam" id="TIGR01352">
    <property type="entry name" value="tonB_Cterm"/>
    <property type="match status" value="1"/>
</dbReference>
<comment type="subcellular location">
    <subcellularLocation>
        <location evidence="1">Membrane</location>
        <topology evidence="1">Single-pass membrane protein</topology>
    </subcellularLocation>
</comment>
<keyword evidence="2" id="KW-0812">Transmembrane</keyword>
<dbReference type="EMBL" id="JBDPZD010000008">
    <property type="protein sequence ID" value="MEO3693571.1"/>
    <property type="molecule type" value="Genomic_DNA"/>
</dbReference>
<dbReference type="InterPro" id="IPR037682">
    <property type="entry name" value="TonB_C"/>
</dbReference>
<evidence type="ECO:0000313" key="8">
    <source>
        <dbReference type="Proteomes" id="UP001495147"/>
    </source>
</evidence>
<dbReference type="Gene3D" id="3.30.1150.10">
    <property type="match status" value="1"/>
</dbReference>
<evidence type="ECO:0000256" key="1">
    <source>
        <dbReference type="ARBA" id="ARBA00004167"/>
    </source>
</evidence>
<gene>
    <name evidence="7" type="ORF">ABDJ85_19025</name>
</gene>
<organism evidence="7 8">
    <name type="scientific">Roseateles paludis</name>
    <dbReference type="NCBI Taxonomy" id="3145238"/>
    <lineage>
        <taxon>Bacteria</taxon>
        <taxon>Pseudomonadati</taxon>
        <taxon>Pseudomonadota</taxon>
        <taxon>Betaproteobacteria</taxon>
        <taxon>Burkholderiales</taxon>
        <taxon>Sphaerotilaceae</taxon>
        <taxon>Roseateles</taxon>
    </lineage>
</organism>